<dbReference type="Proteomes" id="UP000002358">
    <property type="component" value="Unassembled WGS sequence"/>
</dbReference>
<reference evidence="1" key="1">
    <citation type="submission" date="2021-01" db="UniProtKB">
        <authorList>
            <consortium name="EnsemblMetazoa"/>
        </authorList>
    </citation>
    <scope>IDENTIFICATION</scope>
</reference>
<keyword evidence="2" id="KW-1185">Reference proteome</keyword>
<evidence type="ECO:0000313" key="2">
    <source>
        <dbReference type="Proteomes" id="UP000002358"/>
    </source>
</evidence>
<sequence length="687" mass="80408">MENESTYDIEERYSDDDAISDLFSNGIRDTDDFSFRTTDTDDSEANEFDYEDQHFDDRKIMFETSKLAINDVMTLVMAFSIRFKISDVGRSELINMIKLFAGPRVNDINISKYRFQQKFDPPNETSMIHYYCMSCKQQILYYINLKERFRKQKKTCAICNAQCEITTKSKNYFMSVDLKYQLKMMFDSVEIKKEIFDFINKMDNRNNDEIAIRDIYDSELYKKINSDTNMKYITYNLSTDGAPLTKSGKRGFWPLQIILNCLPPKSRFKYSLICGMLTCTEEPNSDLANLYFNNFKEQAALLYNEGISETDLNEQKIIIKFYPLAIPVDSVCRPIVQNRIKFNGYFGCSWCYHRGEYIKDVSGIRYGLLEIDPEIRSHASHLKDIKIINSKNLNLDKIISERGVKGDITSITKLPHIDMVWSFSYDYMDGLLAGVEQQILKKWTDSKSTSNFKLTNQEIKVINQRLLSIQPTQDIHRQPRSLKEKANWKSAEIKSWCLIYSLPCLQGILDDTALKHYSLLVKSLYVLLKNNITKEELDQCESDLLEFVGKYEIYYGIENMTFNIHTLLHVVDSVKKNGPLWSNSTFPFESNIFQLKQLLNGPNGMDKQMIRKHLQRLHFKTDTVDYSSDEIRNYCSNLYKYKTLSTHYDFGEDDVIFIGKKNVSKKSMKHIVKCTRNVYSEEKFYIV</sequence>
<dbReference type="EnsemblMetazoa" id="XM_031921494">
    <property type="protein sequence ID" value="XP_031777354"/>
    <property type="gene ID" value="LOC100680328"/>
</dbReference>
<organism evidence="1 2">
    <name type="scientific">Nasonia vitripennis</name>
    <name type="common">Parasitic wasp</name>
    <dbReference type="NCBI Taxonomy" id="7425"/>
    <lineage>
        <taxon>Eukaryota</taxon>
        <taxon>Metazoa</taxon>
        <taxon>Ecdysozoa</taxon>
        <taxon>Arthropoda</taxon>
        <taxon>Hexapoda</taxon>
        <taxon>Insecta</taxon>
        <taxon>Pterygota</taxon>
        <taxon>Neoptera</taxon>
        <taxon>Endopterygota</taxon>
        <taxon>Hymenoptera</taxon>
        <taxon>Apocrita</taxon>
        <taxon>Proctotrupomorpha</taxon>
        <taxon>Chalcidoidea</taxon>
        <taxon>Pteromalidae</taxon>
        <taxon>Pteromalinae</taxon>
        <taxon>Nasonia</taxon>
    </lineage>
</organism>
<accession>A0A7M7PUT2</accession>
<protein>
    <recommendedName>
        <fullName evidence="3">Transposase domain-containing protein</fullName>
    </recommendedName>
</protein>
<dbReference type="RefSeq" id="XP_031777354.1">
    <property type="nucleotide sequence ID" value="XM_031921494.1"/>
</dbReference>
<dbReference type="PANTHER" id="PTHR46579">
    <property type="entry name" value="F5/8 TYPE C DOMAIN-CONTAINING PROTEIN-RELATED"/>
    <property type="match status" value="1"/>
</dbReference>
<dbReference type="GeneID" id="100680328"/>
<dbReference type="AlphaFoldDB" id="A0A7M7PUT2"/>
<proteinExistence type="predicted"/>
<dbReference type="OrthoDB" id="6509516at2759"/>
<dbReference type="PANTHER" id="PTHR46579:SF1">
    <property type="entry name" value="F5_8 TYPE C DOMAIN-CONTAINING PROTEIN"/>
    <property type="match status" value="1"/>
</dbReference>
<evidence type="ECO:0000313" key="1">
    <source>
        <dbReference type="EnsemblMetazoa" id="XP_031777354"/>
    </source>
</evidence>
<evidence type="ECO:0008006" key="3">
    <source>
        <dbReference type="Google" id="ProtNLM"/>
    </source>
</evidence>
<dbReference type="InParanoid" id="A0A7M7PUT2"/>
<name>A0A7M7PUT2_NASVI</name>
<dbReference type="KEGG" id="nvi:100680328"/>